<evidence type="ECO:0000256" key="2">
    <source>
        <dbReference type="HAMAP-Rule" id="MF_01477"/>
    </source>
</evidence>
<dbReference type="eggNOG" id="COG0799">
    <property type="taxonomic scope" value="Bacteria"/>
</dbReference>
<dbReference type="Proteomes" id="UP000029096">
    <property type="component" value="Unassembled WGS sequence"/>
</dbReference>
<dbReference type="RefSeq" id="WP_033520195.1">
    <property type="nucleotide sequence ID" value="NZ_JDUS01000001.1"/>
</dbReference>
<dbReference type="SUPFAM" id="SSF81301">
    <property type="entry name" value="Nucleotidyltransferase"/>
    <property type="match status" value="1"/>
</dbReference>
<gene>
    <name evidence="2" type="primary">rsfS</name>
    <name evidence="3" type="ORF">BBOH_0116</name>
</gene>
<dbReference type="InterPro" id="IPR043519">
    <property type="entry name" value="NT_sf"/>
</dbReference>
<evidence type="ECO:0000256" key="1">
    <source>
        <dbReference type="ARBA" id="ARBA00010574"/>
    </source>
</evidence>
<dbReference type="OrthoDB" id="9793681at2"/>
<dbReference type="AlphaFoldDB" id="A0A086ZJE4"/>
<dbReference type="PANTHER" id="PTHR21043:SF0">
    <property type="entry name" value="MITOCHONDRIAL ASSEMBLY OF RIBOSOMAL LARGE SUBUNIT PROTEIN 1"/>
    <property type="match status" value="1"/>
</dbReference>
<dbReference type="GO" id="GO:0090071">
    <property type="term" value="P:negative regulation of ribosome biogenesis"/>
    <property type="evidence" value="ECO:0007669"/>
    <property type="project" value="UniProtKB-UniRule"/>
</dbReference>
<evidence type="ECO:0000313" key="4">
    <source>
        <dbReference type="Proteomes" id="UP000029096"/>
    </source>
</evidence>
<accession>A0A086ZJE4</accession>
<reference evidence="3 4" key="1">
    <citation type="submission" date="2014-03" db="EMBL/GenBank/DDBJ databases">
        <title>Genomics of Bifidobacteria.</title>
        <authorList>
            <person name="Ventura M."/>
            <person name="Milani C."/>
            <person name="Lugli G.A."/>
        </authorList>
    </citation>
    <scope>NUCLEOTIDE SEQUENCE [LARGE SCALE GENOMIC DNA]</scope>
    <source>
        <strain evidence="3 4">DSM 22767</strain>
    </source>
</reference>
<keyword evidence="2" id="KW-0678">Repressor</keyword>
<comment type="subcellular location">
    <subcellularLocation>
        <location evidence="2">Cytoplasm</location>
    </subcellularLocation>
</comment>
<protein>
    <recommendedName>
        <fullName evidence="2">Ribosomal silencing factor RsfS</fullName>
    </recommendedName>
</protein>
<dbReference type="HAMAP" id="MF_01477">
    <property type="entry name" value="Iojap_RsfS"/>
    <property type="match status" value="1"/>
</dbReference>
<dbReference type="Gene3D" id="3.30.460.10">
    <property type="entry name" value="Beta Polymerase, domain 2"/>
    <property type="match status" value="1"/>
</dbReference>
<dbReference type="GO" id="GO:0042256">
    <property type="term" value="P:cytosolic ribosome assembly"/>
    <property type="evidence" value="ECO:0007669"/>
    <property type="project" value="UniProtKB-UniRule"/>
</dbReference>
<keyword evidence="2" id="KW-0963">Cytoplasm</keyword>
<keyword evidence="2" id="KW-0810">Translation regulation</keyword>
<dbReference type="STRING" id="1437606.BBOH_0116"/>
<dbReference type="GO" id="GO:0043023">
    <property type="term" value="F:ribosomal large subunit binding"/>
    <property type="evidence" value="ECO:0007669"/>
    <property type="project" value="TreeGrafter"/>
</dbReference>
<sequence length="132" mass="14810">MTALQSSVDGLKLAAQAADRIKAEDILAFDVSMAMGITDAMFIASASSERQVLAVAEEIEKDLATKGERLKPLGREGLDDARWVLLDYGDFVINVMHEDDRRYYELERLWKDCPSIDLQLLPHVADDMAEEH</sequence>
<dbReference type="Pfam" id="PF02410">
    <property type="entry name" value="RsfS"/>
    <property type="match status" value="1"/>
</dbReference>
<organism evidence="3 4">
    <name type="scientific">Bifidobacterium bohemicum DSM 22767</name>
    <dbReference type="NCBI Taxonomy" id="1437606"/>
    <lineage>
        <taxon>Bacteria</taxon>
        <taxon>Bacillati</taxon>
        <taxon>Actinomycetota</taxon>
        <taxon>Actinomycetes</taxon>
        <taxon>Bifidobacteriales</taxon>
        <taxon>Bifidobacteriaceae</taxon>
        <taxon>Bifidobacterium</taxon>
    </lineage>
</organism>
<comment type="function">
    <text evidence="2">Functions as a ribosomal silencing factor. Interacts with ribosomal protein uL14 (rplN), blocking formation of intersubunit bridge B8. Prevents association of the 30S and 50S ribosomal subunits and the formation of functional ribosomes, thus repressing translation.</text>
</comment>
<dbReference type="InterPro" id="IPR004394">
    <property type="entry name" value="Iojap/RsfS/C7orf30"/>
</dbReference>
<evidence type="ECO:0000313" key="3">
    <source>
        <dbReference type="EMBL" id="KFI46644.1"/>
    </source>
</evidence>
<proteinExistence type="inferred from homology"/>
<keyword evidence="4" id="KW-1185">Reference proteome</keyword>
<comment type="caution">
    <text evidence="3">The sequence shown here is derived from an EMBL/GenBank/DDBJ whole genome shotgun (WGS) entry which is preliminary data.</text>
</comment>
<name>A0A086ZJE4_9BIFI</name>
<dbReference type="PANTHER" id="PTHR21043">
    <property type="entry name" value="IOJAP SUPERFAMILY ORTHOLOG"/>
    <property type="match status" value="1"/>
</dbReference>
<dbReference type="GO" id="GO:0017148">
    <property type="term" value="P:negative regulation of translation"/>
    <property type="evidence" value="ECO:0007669"/>
    <property type="project" value="UniProtKB-UniRule"/>
</dbReference>
<comment type="similarity">
    <text evidence="1 2">Belongs to the Iojap/RsfS family.</text>
</comment>
<dbReference type="GO" id="GO:0005737">
    <property type="term" value="C:cytoplasm"/>
    <property type="evidence" value="ECO:0007669"/>
    <property type="project" value="UniProtKB-SubCell"/>
</dbReference>
<dbReference type="EMBL" id="JGYP01000001">
    <property type="protein sequence ID" value="KFI46644.1"/>
    <property type="molecule type" value="Genomic_DNA"/>
</dbReference>
<dbReference type="NCBIfam" id="TIGR00090">
    <property type="entry name" value="rsfS_iojap_ybeB"/>
    <property type="match status" value="1"/>
</dbReference>
<comment type="subunit">
    <text evidence="2">Interacts with ribosomal protein uL14 (rplN).</text>
</comment>